<evidence type="ECO:0000313" key="1">
    <source>
        <dbReference type="EMBL" id="SEM65370.1"/>
    </source>
</evidence>
<name>A0A1H8A3U6_9SPHI</name>
<sequence length="119" mass="12465">MAKTKLDPTEFAIQVGATFDFQENGTIVKVNSDGTIAITLNFVLSQCATCAIRTSGDISDINTAVFIKDSANSLNLGGGSKVKKLSLGENVTTGQFSLGTDRNDVFLITEATKGRQGGS</sequence>
<dbReference type="RefSeq" id="WP_091206766.1">
    <property type="nucleotide sequence ID" value="NZ_FOCL01000001.1"/>
</dbReference>
<dbReference type="EMBL" id="FOCL01000001">
    <property type="protein sequence ID" value="SEM65370.1"/>
    <property type="molecule type" value="Genomic_DNA"/>
</dbReference>
<keyword evidence="2" id="KW-1185">Reference proteome</keyword>
<reference evidence="2" key="1">
    <citation type="submission" date="2016-10" db="EMBL/GenBank/DDBJ databases">
        <authorList>
            <person name="Varghese N."/>
            <person name="Submissions S."/>
        </authorList>
    </citation>
    <scope>NUCLEOTIDE SEQUENCE [LARGE SCALE GENOMIC DNA]</scope>
    <source>
        <strain evidence="2">Gh-48</strain>
    </source>
</reference>
<dbReference type="OrthoDB" id="9839214at2"/>
<organism evidence="1 2">
    <name type="scientific">Mucilaginibacter gossypiicola</name>
    <dbReference type="NCBI Taxonomy" id="551995"/>
    <lineage>
        <taxon>Bacteria</taxon>
        <taxon>Pseudomonadati</taxon>
        <taxon>Bacteroidota</taxon>
        <taxon>Sphingobacteriia</taxon>
        <taxon>Sphingobacteriales</taxon>
        <taxon>Sphingobacteriaceae</taxon>
        <taxon>Mucilaginibacter</taxon>
    </lineage>
</organism>
<accession>A0A1H8A3U6</accession>
<dbReference type="AlphaFoldDB" id="A0A1H8A3U6"/>
<gene>
    <name evidence="1" type="ORF">SAMN05192574_101346</name>
</gene>
<dbReference type="Proteomes" id="UP000198942">
    <property type="component" value="Unassembled WGS sequence"/>
</dbReference>
<proteinExistence type="predicted"/>
<protein>
    <submittedName>
        <fullName evidence="1">Uncharacterized protein</fullName>
    </submittedName>
</protein>
<evidence type="ECO:0000313" key="2">
    <source>
        <dbReference type="Proteomes" id="UP000198942"/>
    </source>
</evidence>